<keyword evidence="3" id="KW-1185">Reference proteome</keyword>
<dbReference type="AlphaFoldDB" id="A0A1Q3DYD6"/>
<name>A0A1Q3DYD6_LENED</name>
<gene>
    <name evidence="2" type="ORF">LENED_001518</name>
</gene>
<organism evidence="2 3">
    <name type="scientific">Lentinula edodes</name>
    <name type="common">Shiitake mushroom</name>
    <name type="synonym">Lentinus edodes</name>
    <dbReference type="NCBI Taxonomy" id="5353"/>
    <lineage>
        <taxon>Eukaryota</taxon>
        <taxon>Fungi</taxon>
        <taxon>Dikarya</taxon>
        <taxon>Basidiomycota</taxon>
        <taxon>Agaricomycotina</taxon>
        <taxon>Agaricomycetes</taxon>
        <taxon>Agaricomycetidae</taxon>
        <taxon>Agaricales</taxon>
        <taxon>Marasmiineae</taxon>
        <taxon>Omphalotaceae</taxon>
        <taxon>Lentinula</taxon>
    </lineage>
</organism>
<dbReference type="Proteomes" id="UP000188533">
    <property type="component" value="Unassembled WGS sequence"/>
</dbReference>
<accession>A0A1Q3DYD6</accession>
<evidence type="ECO:0000256" key="1">
    <source>
        <dbReference type="SAM" id="MobiDB-lite"/>
    </source>
</evidence>
<comment type="caution">
    <text evidence="2">The sequence shown here is derived from an EMBL/GenBank/DDBJ whole genome shotgun (WGS) entry which is preliminary data.</text>
</comment>
<dbReference type="EMBL" id="BDGU01000022">
    <property type="protein sequence ID" value="GAW00027.1"/>
    <property type="molecule type" value="Genomic_DNA"/>
</dbReference>
<feature type="region of interest" description="Disordered" evidence="1">
    <location>
        <begin position="160"/>
        <end position="188"/>
    </location>
</feature>
<protein>
    <submittedName>
        <fullName evidence="2">Uncharacterized protein</fullName>
    </submittedName>
</protein>
<evidence type="ECO:0000313" key="3">
    <source>
        <dbReference type="Proteomes" id="UP000188533"/>
    </source>
</evidence>
<sequence>MLRVPCVSKDPPMSIDRILTRQTNIRIKENPLTWNEIHRPTTQVPILPIIRITTGPASASAVSQNSTRIFSSGRTPFEAAMEKLMDPDEATASVASSKRAISDNWRLGISTKPTTQVPIPPIIRITTGPAASEAPRNSTRGYSSGLSPFKAAMDKLRNPDKAAQNAQMAPPHCNSSQLAHPPSPNEPIQTTQRECLFQRNSQNDCPSSLNDMKLMLRIRDTVCAFPHINDIPHSLDDMRKFKFTIAKGSDIYGHLKMAMPYRDWSSEGIFYFPGCVHQFTTNAQHFLAFGPHPQQIPSSDLQQSRYASSSFAAINHVIRSRFQHLYGTICELFVNRPNGYFCYAGTYKMYALDYLMPNGIDIPDYVSLFSIAHAATPPSQPRVFPNTIELEALYKTGVLKVECAALQLVGFDESIYRAVKRVQMAKVPPKPAKYL</sequence>
<proteinExistence type="predicted"/>
<reference evidence="2 3" key="1">
    <citation type="submission" date="2016-08" db="EMBL/GenBank/DDBJ databases">
        <authorList>
            <consortium name="Lentinula edodes genome sequencing consortium"/>
            <person name="Sakamoto Y."/>
            <person name="Nakade K."/>
            <person name="Sato S."/>
            <person name="Yoshida Y."/>
            <person name="Miyazaki K."/>
            <person name="Natsume S."/>
            <person name="Konno N."/>
        </authorList>
    </citation>
    <scope>NUCLEOTIDE SEQUENCE [LARGE SCALE GENOMIC DNA]</scope>
    <source>
        <strain evidence="2 3">NBRC 111202</strain>
    </source>
</reference>
<reference evidence="2 3" key="2">
    <citation type="submission" date="2017-02" db="EMBL/GenBank/DDBJ databases">
        <title>A genome survey and senescence transcriptome analysis in Lentinula edodes.</title>
        <authorList>
            <person name="Sakamoto Y."/>
            <person name="Nakade K."/>
            <person name="Sato S."/>
            <person name="Yoshida Y."/>
            <person name="Miyazaki K."/>
            <person name="Natsume S."/>
            <person name="Konno N."/>
        </authorList>
    </citation>
    <scope>NUCLEOTIDE SEQUENCE [LARGE SCALE GENOMIC DNA]</scope>
    <source>
        <strain evidence="2 3">NBRC 111202</strain>
    </source>
</reference>
<evidence type="ECO:0000313" key="2">
    <source>
        <dbReference type="EMBL" id="GAW00027.1"/>
    </source>
</evidence>